<dbReference type="AlphaFoldDB" id="A0A1D6M9U0"/>
<organism evidence="2">
    <name type="scientific">Zea mays</name>
    <name type="common">Maize</name>
    <dbReference type="NCBI Taxonomy" id="4577"/>
    <lineage>
        <taxon>Eukaryota</taxon>
        <taxon>Viridiplantae</taxon>
        <taxon>Streptophyta</taxon>
        <taxon>Embryophyta</taxon>
        <taxon>Tracheophyta</taxon>
        <taxon>Spermatophyta</taxon>
        <taxon>Magnoliopsida</taxon>
        <taxon>Liliopsida</taxon>
        <taxon>Poales</taxon>
        <taxon>Poaceae</taxon>
        <taxon>PACMAD clade</taxon>
        <taxon>Panicoideae</taxon>
        <taxon>Andropogonodae</taxon>
        <taxon>Andropogoneae</taxon>
        <taxon>Tripsacinae</taxon>
        <taxon>Zea</taxon>
    </lineage>
</organism>
<feature type="compositionally biased region" description="Basic and acidic residues" evidence="1">
    <location>
        <begin position="65"/>
        <end position="80"/>
    </location>
</feature>
<proteinExistence type="predicted"/>
<feature type="region of interest" description="Disordered" evidence="1">
    <location>
        <begin position="65"/>
        <end position="111"/>
    </location>
</feature>
<name>A0A1D6M9U0_MAIZE</name>
<sequence>LLFGCCLAGGGCFGALRSALRPSVDRKAVPWPLLVVFLGRSSSSERARAADLLVLLEERARRAGDAVQRRVEEEGERPVDPRPAVPCSSSSGRALVIHSSSSPPSDPRTTVPCSSSWCSAAPVLGPCCSAARSRRHLLQICSTSAARLPGNLVPAEVLILESAAYVPSATNS</sequence>
<feature type="non-terminal residue" evidence="2">
    <location>
        <position position="1"/>
    </location>
</feature>
<evidence type="ECO:0000256" key="1">
    <source>
        <dbReference type="SAM" id="MobiDB-lite"/>
    </source>
</evidence>
<reference evidence="2" key="1">
    <citation type="submission" date="2015-12" db="EMBL/GenBank/DDBJ databases">
        <title>Update maize B73 reference genome by single molecule sequencing technologies.</title>
        <authorList>
            <consortium name="Maize Genome Sequencing Project"/>
            <person name="Ware D."/>
        </authorList>
    </citation>
    <scope>NUCLEOTIDE SEQUENCE</scope>
    <source>
        <tissue evidence="2">Seedling</tissue>
    </source>
</reference>
<gene>
    <name evidence="2" type="ORF">ZEAMMB73_Zm00001d038686</name>
</gene>
<accession>A0A1D6M9U0</accession>
<evidence type="ECO:0000313" key="2">
    <source>
        <dbReference type="EMBL" id="AQK87566.1"/>
    </source>
</evidence>
<dbReference type="EMBL" id="CM000782">
    <property type="protein sequence ID" value="AQK87566.1"/>
    <property type="molecule type" value="Genomic_DNA"/>
</dbReference>
<protein>
    <submittedName>
        <fullName evidence="2">Uncharacterized protein</fullName>
    </submittedName>
</protein>